<sequence length="142" mass="15860">MSSSWRSRRGRQHDRGAVWPVLDDVARVVQGDRGDALRGEHVAVVGSRQALLDSCGDLGVEHHALLQRQVRHRQMPRERSFHAAPRRRVLVRHRPTDAGPVVELLLGRTALTSTLGRRAVHQIRGDARDAVDGFGHDISPRV</sequence>
<dbReference type="KEGG" id="mra:MRA_0376"/>
<evidence type="ECO:0000313" key="1">
    <source>
        <dbReference type="EMBL" id="ABQ72094.1"/>
    </source>
</evidence>
<protein>
    <submittedName>
        <fullName evidence="1">Uncharacterized protein</fullName>
    </submittedName>
</protein>
<name>A5TZ94_MYCTA</name>
<gene>
    <name evidence="1" type="ordered locus">MRA_0376</name>
</gene>
<dbReference type="EMBL" id="CP000611">
    <property type="protein sequence ID" value="ABQ72094.1"/>
    <property type="molecule type" value="Genomic_DNA"/>
</dbReference>
<dbReference type="AlphaFoldDB" id="A5TZ94"/>
<proteinExistence type="predicted"/>
<reference evidence="1 2" key="1">
    <citation type="journal article" date="2008" name="PLoS ONE">
        <title>Genetic basis of virulence attenuation revealed by comparative genomic analysis of Mycobacterium tuberculosis strain H37Ra versus H37Rv.</title>
        <authorList>
            <person name="Zheng H."/>
            <person name="Lu L."/>
            <person name="Wang B."/>
            <person name="Pu S."/>
            <person name="Zhang X."/>
            <person name="Zhu G."/>
            <person name="Shi W."/>
            <person name="Zhang L."/>
            <person name="Wang H."/>
            <person name="Wang S."/>
            <person name="Zhao G."/>
            <person name="Zhang Y."/>
        </authorList>
    </citation>
    <scope>NUCLEOTIDE SEQUENCE [LARGE SCALE GENOMIC DNA]</scope>
    <source>
        <strain evidence="2">ATCC 25177 / H37Ra</strain>
    </source>
</reference>
<accession>A5TZ94</accession>
<keyword evidence="2" id="KW-1185">Reference proteome</keyword>
<evidence type="ECO:0000313" key="2">
    <source>
        <dbReference type="Proteomes" id="UP000001988"/>
    </source>
</evidence>
<dbReference type="Proteomes" id="UP000001988">
    <property type="component" value="Chromosome"/>
</dbReference>
<dbReference type="HOGENOM" id="CLU_2024202_0_0_11"/>
<organism evidence="1 2">
    <name type="scientific">Mycobacterium tuberculosis (strain ATCC 25177 / H37Ra)</name>
    <dbReference type="NCBI Taxonomy" id="419947"/>
    <lineage>
        <taxon>Bacteria</taxon>
        <taxon>Bacillati</taxon>
        <taxon>Actinomycetota</taxon>
        <taxon>Actinomycetes</taxon>
        <taxon>Mycobacteriales</taxon>
        <taxon>Mycobacteriaceae</taxon>
        <taxon>Mycobacterium</taxon>
        <taxon>Mycobacterium tuberculosis complex</taxon>
    </lineage>
</organism>